<accession>A0A813DAD6</accession>
<dbReference type="AlphaFoldDB" id="A0A813DAD6"/>
<name>A0A813DAD6_POLGL</name>
<feature type="transmembrane region" description="Helical" evidence="7">
    <location>
        <begin position="111"/>
        <end position="134"/>
    </location>
</feature>
<evidence type="ECO:0000256" key="3">
    <source>
        <dbReference type="ARBA" id="ARBA00022989"/>
    </source>
</evidence>
<proteinExistence type="predicted"/>
<comment type="caution">
    <text evidence="9">The sequence shown here is derived from an EMBL/GenBank/DDBJ whole genome shotgun (WGS) entry which is preliminary data.</text>
</comment>
<feature type="transmembrane region" description="Helical" evidence="7">
    <location>
        <begin position="59"/>
        <end position="81"/>
    </location>
</feature>
<comment type="subcellular location">
    <subcellularLocation>
        <location evidence="1">Membrane</location>
        <topology evidence="1">Multi-pass membrane protein</topology>
    </subcellularLocation>
</comment>
<evidence type="ECO:0000256" key="6">
    <source>
        <dbReference type="SAM" id="MobiDB-lite"/>
    </source>
</evidence>
<keyword evidence="2 5" id="KW-0812">Transmembrane</keyword>
<dbReference type="GO" id="GO:0005783">
    <property type="term" value="C:endoplasmic reticulum"/>
    <property type="evidence" value="ECO:0007669"/>
    <property type="project" value="TreeGrafter"/>
</dbReference>
<feature type="transmembrane region" description="Helical" evidence="7">
    <location>
        <begin position="146"/>
        <end position="165"/>
    </location>
</feature>
<evidence type="ECO:0000256" key="7">
    <source>
        <dbReference type="SAM" id="Phobius"/>
    </source>
</evidence>
<dbReference type="Proteomes" id="UP000654075">
    <property type="component" value="Unassembled WGS sequence"/>
</dbReference>
<keyword evidence="10" id="KW-1185">Reference proteome</keyword>
<keyword evidence="4 5" id="KW-0472">Membrane</keyword>
<feature type="transmembrane region" description="Helical" evidence="7">
    <location>
        <begin position="249"/>
        <end position="267"/>
    </location>
</feature>
<dbReference type="PROSITE" id="PS50922">
    <property type="entry name" value="TLC"/>
    <property type="match status" value="1"/>
</dbReference>
<dbReference type="Pfam" id="PF03798">
    <property type="entry name" value="TRAM_LAG1_CLN8"/>
    <property type="match status" value="1"/>
</dbReference>
<evidence type="ECO:0000256" key="4">
    <source>
        <dbReference type="ARBA" id="ARBA00023136"/>
    </source>
</evidence>
<dbReference type="GO" id="GO:0055088">
    <property type="term" value="P:lipid homeostasis"/>
    <property type="evidence" value="ECO:0007669"/>
    <property type="project" value="TreeGrafter"/>
</dbReference>
<keyword evidence="3 7" id="KW-1133">Transmembrane helix</keyword>
<feature type="transmembrane region" description="Helical" evidence="7">
    <location>
        <begin position="171"/>
        <end position="191"/>
    </location>
</feature>
<evidence type="ECO:0000259" key="8">
    <source>
        <dbReference type="PROSITE" id="PS50922"/>
    </source>
</evidence>
<feature type="transmembrane region" description="Helical" evidence="7">
    <location>
        <begin position="15"/>
        <end position="38"/>
    </location>
</feature>
<dbReference type="InterPro" id="IPR006634">
    <property type="entry name" value="TLC-dom"/>
</dbReference>
<evidence type="ECO:0000256" key="5">
    <source>
        <dbReference type="PROSITE-ProRule" id="PRU00205"/>
    </source>
</evidence>
<feature type="transmembrane region" description="Helical" evidence="7">
    <location>
        <begin position="200"/>
        <end position="229"/>
    </location>
</feature>
<reference evidence="9" key="1">
    <citation type="submission" date="2021-02" db="EMBL/GenBank/DDBJ databases">
        <authorList>
            <person name="Dougan E. K."/>
            <person name="Rhodes N."/>
            <person name="Thang M."/>
            <person name="Chan C."/>
        </authorList>
    </citation>
    <scope>NUCLEOTIDE SEQUENCE</scope>
</reference>
<evidence type="ECO:0000313" key="10">
    <source>
        <dbReference type="Proteomes" id="UP000654075"/>
    </source>
</evidence>
<dbReference type="SMART" id="SM00724">
    <property type="entry name" value="TLC"/>
    <property type="match status" value="1"/>
</dbReference>
<evidence type="ECO:0000256" key="1">
    <source>
        <dbReference type="ARBA" id="ARBA00004141"/>
    </source>
</evidence>
<sequence>MDWSQLLWPWGVRTAFGFCSAAGFWATVFLLLWAFVLACLRRVCDKHESLINGVSRGTVALKIMMLCHHAVVSILALVAVVDDPTIISMLTQPGDATAANDMMRDSRGPSLAAEVLTPVTIGYMVTDLLLLSQWHLTDQANWPEAVLMLGHHTLSLISWPCAVLWDFCARYVVILLAFEVSSLFLTINWLLTISGRKTSLLYIISGLLFTGSFVVVRLGCVISQLLAFWQAPPWLTYLSGVPAWAPPGSALLVIPHLLNLFWGVKVVKGFAKVARGFLNGGSGEAENNGDYSRSSGGEESDHDWTVHRKK</sequence>
<dbReference type="OrthoDB" id="10266980at2759"/>
<gene>
    <name evidence="9" type="ORF">PGLA1383_LOCUS1805</name>
</gene>
<evidence type="ECO:0000256" key="2">
    <source>
        <dbReference type="ARBA" id="ARBA00022692"/>
    </source>
</evidence>
<dbReference type="GO" id="GO:0016020">
    <property type="term" value="C:membrane"/>
    <property type="evidence" value="ECO:0007669"/>
    <property type="project" value="UniProtKB-SubCell"/>
</dbReference>
<dbReference type="EMBL" id="CAJNNV010000504">
    <property type="protein sequence ID" value="CAE8582815.1"/>
    <property type="molecule type" value="Genomic_DNA"/>
</dbReference>
<protein>
    <recommendedName>
        <fullName evidence="8">TLC domain-containing protein</fullName>
    </recommendedName>
</protein>
<evidence type="ECO:0000313" key="9">
    <source>
        <dbReference type="EMBL" id="CAE8582815.1"/>
    </source>
</evidence>
<dbReference type="InterPro" id="IPR050846">
    <property type="entry name" value="TLCD"/>
</dbReference>
<organism evidence="9 10">
    <name type="scientific">Polarella glacialis</name>
    <name type="common">Dinoflagellate</name>
    <dbReference type="NCBI Taxonomy" id="89957"/>
    <lineage>
        <taxon>Eukaryota</taxon>
        <taxon>Sar</taxon>
        <taxon>Alveolata</taxon>
        <taxon>Dinophyceae</taxon>
        <taxon>Suessiales</taxon>
        <taxon>Suessiaceae</taxon>
        <taxon>Polarella</taxon>
    </lineage>
</organism>
<feature type="domain" description="TLC" evidence="8">
    <location>
        <begin position="54"/>
        <end position="275"/>
    </location>
</feature>
<dbReference type="OMA" id="NGACKAL"/>
<feature type="region of interest" description="Disordered" evidence="6">
    <location>
        <begin position="283"/>
        <end position="310"/>
    </location>
</feature>
<dbReference type="PANTHER" id="PTHR13439">
    <property type="entry name" value="CT120 PROTEIN"/>
    <property type="match status" value="1"/>
</dbReference>
<dbReference type="PANTHER" id="PTHR13439:SF0">
    <property type="entry name" value="TOPOISOMERASE I DAMAGE AFFECTED PROTEIN 4"/>
    <property type="match status" value="1"/>
</dbReference>